<comment type="subcellular location">
    <subcellularLocation>
        <location evidence="2">Cytoplasm</location>
    </subcellularLocation>
    <subcellularLocation>
        <location evidence="1">Membrane</location>
        <topology evidence="1">Peripheral membrane protein</topology>
        <orientation evidence="1">Cytoplasmic side</orientation>
    </subcellularLocation>
</comment>
<dbReference type="EMBL" id="AVOT02001282">
    <property type="protein sequence ID" value="MBW0466375.1"/>
    <property type="molecule type" value="Genomic_DNA"/>
</dbReference>
<evidence type="ECO:0000259" key="10">
    <source>
        <dbReference type="PROSITE" id="PS50195"/>
    </source>
</evidence>
<dbReference type="Proteomes" id="UP000765509">
    <property type="component" value="Unassembled WGS sequence"/>
</dbReference>
<dbReference type="Pfam" id="PF19566">
    <property type="entry name" value="Snx8_BAR_dom"/>
    <property type="match status" value="1"/>
</dbReference>
<keyword evidence="7" id="KW-0653">Protein transport</keyword>
<dbReference type="GO" id="GO:0005768">
    <property type="term" value="C:endosome"/>
    <property type="evidence" value="ECO:0007669"/>
    <property type="project" value="TreeGrafter"/>
</dbReference>
<dbReference type="PANTHER" id="PTHR47554:SF1">
    <property type="entry name" value="SORTING NEXIN MVP1"/>
    <property type="match status" value="1"/>
</dbReference>
<evidence type="ECO:0000256" key="6">
    <source>
        <dbReference type="ARBA" id="ARBA00022490"/>
    </source>
</evidence>
<evidence type="ECO:0000256" key="1">
    <source>
        <dbReference type="ARBA" id="ARBA00004287"/>
    </source>
</evidence>
<dbReference type="GO" id="GO:0016020">
    <property type="term" value="C:membrane"/>
    <property type="evidence" value="ECO:0007669"/>
    <property type="project" value="UniProtKB-SubCell"/>
</dbReference>
<dbReference type="AlphaFoldDB" id="A0A9Q3GGH5"/>
<dbReference type="GO" id="GO:0032266">
    <property type="term" value="F:phosphatidylinositol-3-phosphate binding"/>
    <property type="evidence" value="ECO:0007669"/>
    <property type="project" value="TreeGrafter"/>
</dbReference>
<evidence type="ECO:0000256" key="3">
    <source>
        <dbReference type="ARBA" id="ARBA00010883"/>
    </source>
</evidence>
<feature type="domain" description="PX" evidence="10">
    <location>
        <begin position="316"/>
        <end position="432"/>
    </location>
</feature>
<dbReference type="InterPro" id="IPR036871">
    <property type="entry name" value="PX_dom_sf"/>
</dbReference>
<dbReference type="SMART" id="SM00312">
    <property type="entry name" value="PX"/>
    <property type="match status" value="1"/>
</dbReference>
<dbReference type="SUPFAM" id="SSF64268">
    <property type="entry name" value="PX domain"/>
    <property type="match status" value="1"/>
</dbReference>
<sequence length="721" mass="81505">MRLSPGLVDPQIQIFSCQNYPEISRIHSLRFFKMSIHQINTDSSPLASASTLINENGNSNMKTTTTTGEIFDSTLITNITPAISSIDRSSQSTTTNDLYNHDPWSPKLVTNGSIISHNSLSDIFGPQSILDLNINQSALPIIYHQAFNATDPSNGTASLANVHRVLASSGVGASVIEQILSARSGRPHRVSKSEFCIALAAVAFLQQGKSPINVQRVITRKASLPTPTLDLGPLTINPIKPPKSSLPDDPWCPSPNPTNTFKSKPTQATTASNNLSLFADESDSSRLISSDSRTMHQIEADSQFSTSRFLPKFNPHQRDSVSIRLSTPEGWILKYNVYAVDYEKKGTSVPRRFSDFDWLHACLLKRYPFRLIPSLPPKRIAISGHHLATGDEAQFLEKRRRGLQRFLTFLVNHPVISTDSILNTFLTEPSDLATWRSHSTIHLIEESIMSRLTPAEEISIPEDLDDRLTNFRSRLPLIIEHWTRICNGLERVVRRSEAQSADFVRIQFAMGSAVESAKAGLGFNQAADSPVNEARRADEETELVGHYIGKHAEIVEQRCGLLGLSINEQIRAHKELFTNFLSLFNRFDRLSGDDVDKKLKPRAEINTKKLEEVRLTQKLDWEEESDRLKNLIEEDRARIESKLKRRVFIRWCLWQEMVHVIRVSSLIGLTWKEFGDQERRFSERTLKNWGEMGEMIESFFLSSSGLLHWFERSLHPQNVFI</sequence>
<organism evidence="11 12">
    <name type="scientific">Austropuccinia psidii MF-1</name>
    <dbReference type="NCBI Taxonomy" id="1389203"/>
    <lineage>
        <taxon>Eukaryota</taxon>
        <taxon>Fungi</taxon>
        <taxon>Dikarya</taxon>
        <taxon>Basidiomycota</taxon>
        <taxon>Pucciniomycotina</taxon>
        <taxon>Pucciniomycetes</taxon>
        <taxon>Pucciniales</taxon>
        <taxon>Sphaerophragmiaceae</taxon>
        <taxon>Austropuccinia</taxon>
    </lineage>
</organism>
<dbReference type="InterPro" id="IPR001683">
    <property type="entry name" value="PX_dom"/>
</dbReference>
<proteinExistence type="inferred from homology"/>
<reference evidence="11" key="1">
    <citation type="submission" date="2021-03" db="EMBL/GenBank/DDBJ databases">
        <title>Draft genome sequence of rust myrtle Austropuccinia psidii MF-1, a brazilian biotype.</title>
        <authorList>
            <person name="Quecine M.C."/>
            <person name="Pachon D.M.R."/>
            <person name="Bonatelli M.L."/>
            <person name="Correr F.H."/>
            <person name="Franceschini L.M."/>
            <person name="Leite T.F."/>
            <person name="Margarido G.R.A."/>
            <person name="Almeida C.A."/>
            <person name="Ferrarezi J.A."/>
            <person name="Labate C.A."/>
        </authorList>
    </citation>
    <scope>NUCLEOTIDE SEQUENCE</scope>
    <source>
        <strain evidence="11">MF-1</strain>
    </source>
</reference>
<keyword evidence="5" id="KW-0813">Transport</keyword>
<protein>
    <recommendedName>
        <fullName evidence="4">Sorting nexin MVP1</fullName>
    </recommendedName>
</protein>
<comment type="caution">
    <text evidence="11">The sequence shown here is derived from an EMBL/GenBank/DDBJ whole genome shotgun (WGS) entry which is preliminary data.</text>
</comment>
<evidence type="ECO:0000256" key="4">
    <source>
        <dbReference type="ARBA" id="ARBA00014268"/>
    </source>
</evidence>
<evidence type="ECO:0000256" key="8">
    <source>
        <dbReference type="ARBA" id="ARBA00023136"/>
    </source>
</evidence>
<dbReference type="PROSITE" id="PS50195">
    <property type="entry name" value="PX"/>
    <property type="match status" value="1"/>
</dbReference>
<keyword evidence="6" id="KW-0963">Cytoplasm</keyword>
<name>A0A9Q3GGH5_9BASI</name>
<evidence type="ECO:0000256" key="5">
    <source>
        <dbReference type="ARBA" id="ARBA00022448"/>
    </source>
</evidence>
<evidence type="ECO:0000256" key="7">
    <source>
        <dbReference type="ARBA" id="ARBA00022927"/>
    </source>
</evidence>
<evidence type="ECO:0000313" key="12">
    <source>
        <dbReference type="Proteomes" id="UP000765509"/>
    </source>
</evidence>
<dbReference type="PANTHER" id="PTHR47554">
    <property type="entry name" value="SORTING NEXIN MVP1"/>
    <property type="match status" value="1"/>
</dbReference>
<dbReference type="OrthoDB" id="10064318at2759"/>
<evidence type="ECO:0000313" key="11">
    <source>
        <dbReference type="EMBL" id="MBW0466375.1"/>
    </source>
</evidence>
<accession>A0A9Q3GGH5</accession>
<gene>
    <name evidence="11" type="ORF">O181_006090</name>
</gene>
<dbReference type="InterPro" id="IPR045734">
    <property type="entry name" value="Snx8_BAR_dom"/>
</dbReference>
<keyword evidence="8" id="KW-0472">Membrane</keyword>
<comment type="similarity">
    <text evidence="3">Belongs to the sorting nexin family.</text>
</comment>
<keyword evidence="12" id="KW-1185">Reference proteome</keyword>
<dbReference type="InterPro" id="IPR028662">
    <property type="entry name" value="SNX8/Mvp1"/>
</dbReference>
<feature type="compositionally biased region" description="Polar residues" evidence="9">
    <location>
        <begin position="257"/>
        <end position="268"/>
    </location>
</feature>
<dbReference type="GO" id="GO:0005829">
    <property type="term" value="C:cytosol"/>
    <property type="evidence" value="ECO:0007669"/>
    <property type="project" value="GOC"/>
</dbReference>
<dbReference type="GO" id="GO:0042147">
    <property type="term" value="P:retrograde transport, endosome to Golgi"/>
    <property type="evidence" value="ECO:0007669"/>
    <property type="project" value="InterPro"/>
</dbReference>
<dbReference type="Pfam" id="PF00787">
    <property type="entry name" value="PX"/>
    <property type="match status" value="1"/>
</dbReference>
<dbReference type="Gene3D" id="1.10.238.10">
    <property type="entry name" value="EF-hand"/>
    <property type="match status" value="1"/>
</dbReference>
<feature type="region of interest" description="Disordered" evidence="9">
    <location>
        <begin position="233"/>
        <end position="268"/>
    </location>
</feature>
<dbReference type="GO" id="GO:0006623">
    <property type="term" value="P:protein targeting to vacuole"/>
    <property type="evidence" value="ECO:0007669"/>
    <property type="project" value="TreeGrafter"/>
</dbReference>
<evidence type="ECO:0000256" key="2">
    <source>
        <dbReference type="ARBA" id="ARBA00004496"/>
    </source>
</evidence>
<evidence type="ECO:0000256" key="9">
    <source>
        <dbReference type="SAM" id="MobiDB-lite"/>
    </source>
</evidence>
<dbReference type="Gene3D" id="3.30.1520.10">
    <property type="entry name" value="Phox-like domain"/>
    <property type="match status" value="1"/>
</dbReference>